<keyword evidence="4" id="KW-1185">Reference proteome</keyword>
<dbReference type="PANTHER" id="PTHR47926:SF386">
    <property type="entry name" value="PENTATRICOPEPTIDE REPEAT-CONTAINING PROTEIN"/>
    <property type="match status" value="1"/>
</dbReference>
<evidence type="ECO:0000313" key="3">
    <source>
        <dbReference type="EMBL" id="KMS96072.1"/>
    </source>
</evidence>
<dbReference type="InterPro" id="IPR011990">
    <property type="entry name" value="TPR-like_helical_dom_sf"/>
</dbReference>
<feature type="repeat" description="PPR" evidence="2">
    <location>
        <begin position="359"/>
        <end position="394"/>
    </location>
</feature>
<dbReference type="KEGG" id="bvg:104883640"/>
<name>A0A0J8B8E7_BETVV</name>
<feature type="repeat" description="PPR" evidence="2">
    <location>
        <begin position="564"/>
        <end position="599"/>
    </location>
</feature>
<accession>A0A0J8B8E7</accession>
<dbReference type="GO" id="GO:0009451">
    <property type="term" value="P:RNA modification"/>
    <property type="evidence" value="ECO:0007669"/>
    <property type="project" value="InterPro"/>
</dbReference>
<organism evidence="3 4">
    <name type="scientific">Beta vulgaris subsp. vulgaris</name>
    <name type="common">Beet</name>
    <dbReference type="NCBI Taxonomy" id="3555"/>
    <lineage>
        <taxon>Eukaryota</taxon>
        <taxon>Viridiplantae</taxon>
        <taxon>Streptophyta</taxon>
        <taxon>Embryophyta</taxon>
        <taxon>Tracheophyta</taxon>
        <taxon>Spermatophyta</taxon>
        <taxon>Magnoliopsida</taxon>
        <taxon>eudicotyledons</taxon>
        <taxon>Gunneridae</taxon>
        <taxon>Pentapetalae</taxon>
        <taxon>Caryophyllales</taxon>
        <taxon>Chenopodiaceae</taxon>
        <taxon>Betoideae</taxon>
        <taxon>Beta</taxon>
    </lineage>
</organism>
<dbReference type="InterPro" id="IPR046848">
    <property type="entry name" value="E_motif"/>
</dbReference>
<dbReference type="PANTHER" id="PTHR47926">
    <property type="entry name" value="PENTATRICOPEPTIDE REPEAT-CONTAINING PROTEIN"/>
    <property type="match status" value="1"/>
</dbReference>
<dbReference type="InterPro" id="IPR002885">
    <property type="entry name" value="PPR_rpt"/>
</dbReference>
<dbReference type="GO" id="GO:0003723">
    <property type="term" value="F:RNA binding"/>
    <property type="evidence" value="ECO:0007669"/>
    <property type="project" value="InterPro"/>
</dbReference>
<dbReference type="AlphaFoldDB" id="A0A0J8B8E7"/>
<dbReference type="PROSITE" id="PS51375">
    <property type="entry name" value="PPR"/>
    <property type="match status" value="6"/>
</dbReference>
<dbReference type="OrthoDB" id="308440at2759"/>
<feature type="repeat" description="PPR" evidence="2">
    <location>
        <begin position="667"/>
        <end position="701"/>
    </location>
</feature>
<dbReference type="Gene3D" id="1.25.40.10">
    <property type="entry name" value="Tetratricopeptide repeat domain"/>
    <property type="match status" value="6"/>
</dbReference>
<dbReference type="InterPro" id="IPR046960">
    <property type="entry name" value="PPR_At4g14850-like_plant"/>
</dbReference>
<dbReference type="EMBL" id="KQ090412">
    <property type="protein sequence ID" value="KMS96072.1"/>
    <property type="molecule type" value="Genomic_DNA"/>
</dbReference>
<feature type="repeat" description="PPR" evidence="2">
    <location>
        <begin position="463"/>
        <end position="497"/>
    </location>
</feature>
<feature type="repeat" description="PPR" evidence="2">
    <location>
        <begin position="256"/>
        <end position="290"/>
    </location>
</feature>
<sequence length="855" mass="95181">MLPLLNKQRTPLFALSYTSLPCCHRLFNGFHPPFTTCVDLSPSTISKEITREISISSLINSFVKTQKFLQSLILFKQINSISSLSNSADSAFPSLLQSCVQISHHFYLGKCFHGYVLKRGFVSFIDINVSLIQLYLKSRKNVDAYQLFEEMPSRDRTYFDFVVRGFGSARFFEETLIIFEEEVVSGFVPCSESVRQAIVACGELKRLDKGKWVHNFVVHNGLEKNVIICNLLMSMYVKMGKMELAHSTFDTMEVRDLVSWNTLITGYAQCGSWVKGLDIYLAMKECGDDVHDNVTLLGLVFACGQARNLTQGMSVHGHCIRAGLLSGFRLGTAILDMYAKCGNIEFAEMLFEEEVFEKSLVSWNALISGFSKAGFYQRAVMFFKKLFMHSNFKPDSFTLANVIPAYSCLGYIDGIKSIHALIVKKGPDMGVDVVLGTAMVDAYGKCSNLAAAEGLFYSIKEADTPTWNSMLAGYHLNDYADHGILHFQKMLKTQIQPDTITMTLLLQVCGLLESLKLGNMAHGCVLTRGFTSNLMVENALLDMYVKCKSVENSERLFALINVKNIVTWNTMLSGYVKIASYTSTMKMFSQMLLERGSVPDSVTIISLIQASAACSTSHGTDMAHAFVAKLGFDSETVVMNSLIDAYAKNGFIDTASSIFVHMGRIRDQWSWNVMIAGCGMNGEAEKACELLLLMDEYGCEPDFITFTALLSACAHSGMIDEGCKYFDLMLNKYKIQPSLEHWTCIINMFGRAGRLEEAYKLVISSQHPELCGVNPADSAAIWGAFMDACGMYKNIELGEMAGRKLLQMSPQNSGYQILLSNLYASTMRWDEAMNTRQVFNDGGSVKETGISSVSR</sequence>
<dbReference type="Proteomes" id="UP000035740">
    <property type="component" value="Unassembled WGS sequence"/>
</dbReference>
<dbReference type="FunFam" id="1.25.40.10:FF:000381">
    <property type="entry name" value="Pentatricopeptide repeat-containing protein"/>
    <property type="match status" value="1"/>
</dbReference>
<proteinExistence type="predicted"/>
<dbReference type="OMA" id="RDQSSWN"/>
<gene>
    <name evidence="3" type="ORF">BVRB_002320</name>
</gene>
<dbReference type="Pfam" id="PF01535">
    <property type="entry name" value="PPR"/>
    <property type="match status" value="8"/>
</dbReference>
<evidence type="ECO:0000313" key="4">
    <source>
        <dbReference type="Proteomes" id="UP000035740"/>
    </source>
</evidence>
<dbReference type="Gramene" id="KMS96072">
    <property type="protein sequence ID" value="KMS96072"/>
    <property type="gene ID" value="BVRB_002320"/>
</dbReference>
<keyword evidence="1" id="KW-0677">Repeat</keyword>
<evidence type="ECO:0000256" key="1">
    <source>
        <dbReference type="ARBA" id="ARBA00022737"/>
    </source>
</evidence>
<dbReference type="NCBIfam" id="TIGR00756">
    <property type="entry name" value="PPR"/>
    <property type="match status" value="6"/>
</dbReference>
<protein>
    <submittedName>
        <fullName evidence="3">Uncharacterized protein</fullName>
    </submittedName>
</protein>
<dbReference type="FunFam" id="1.25.40.10:FF:000090">
    <property type="entry name" value="Pentatricopeptide repeat-containing protein, chloroplastic"/>
    <property type="match status" value="1"/>
</dbReference>
<feature type="repeat" description="PPR" evidence="2">
    <location>
        <begin position="702"/>
        <end position="732"/>
    </location>
</feature>
<reference evidence="3 4" key="1">
    <citation type="journal article" date="2014" name="Nature">
        <title>The genome of the recently domesticated crop plant sugar beet (Beta vulgaris).</title>
        <authorList>
            <person name="Dohm J.C."/>
            <person name="Minoche A.E."/>
            <person name="Holtgrawe D."/>
            <person name="Capella-Gutierrez S."/>
            <person name="Zakrzewski F."/>
            <person name="Tafer H."/>
            <person name="Rupp O."/>
            <person name="Sorensen T.R."/>
            <person name="Stracke R."/>
            <person name="Reinhardt R."/>
            <person name="Goesmann A."/>
            <person name="Kraft T."/>
            <person name="Schulz B."/>
            <person name="Stadler P.F."/>
            <person name="Schmidt T."/>
            <person name="Gabaldon T."/>
            <person name="Lehrach H."/>
            <person name="Weisshaar B."/>
            <person name="Himmelbauer H."/>
        </authorList>
    </citation>
    <scope>NUCLEOTIDE SEQUENCE [LARGE SCALE GENOMIC DNA]</scope>
    <source>
        <tissue evidence="3">Taproot</tissue>
    </source>
</reference>
<dbReference type="eggNOG" id="KOG4197">
    <property type="taxonomic scope" value="Eukaryota"/>
</dbReference>
<dbReference type="Pfam" id="PF20431">
    <property type="entry name" value="E_motif"/>
    <property type="match status" value="1"/>
</dbReference>
<dbReference type="Pfam" id="PF13041">
    <property type="entry name" value="PPR_2"/>
    <property type="match status" value="2"/>
</dbReference>
<evidence type="ECO:0000256" key="2">
    <source>
        <dbReference type="PROSITE-ProRule" id="PRU00708"/>
    </source>
</evidence>